<feature type="region of interest" description="Disordered" evidence="1">
    <location>
        <begin position="35"/>
        <end position="65"/>
    </location>
</feature>
<name>A0AA85EL45_9TREM</name>
<organism evidence="2 3">
    <name type="scientific">Schistosoma rodhaini</name>
    <dbReference type="NCBI Taxonomy" id="6188"/>
    <lineage>
        <taxon>Eukaryota</taxon>
        <taxon>Metazoa</taxon>
        <taxon>Spiralia</taxon>
        <taxon>Lophotrochozoa</taxon>
        <taxon>Platyhelminthes</taxon>
        <taxon>Trematoda</taxon>
        <taxon>Digenea</taxon>
        <taxon>Strigeidida</taxon>
        <taxon>Schistosomatoidea</taxon>
        <taxon>Schistosomatidae</taxon>
        <taxon>Schistosoma</taxon>
    </lineage>
</organism>
<accession>A0AA85EL45</accession>
<protein>
    <submittedName>
        <fullName evidence="3">Uncharacterized protein</fullName>
    </submittedName>
</protein>
<evidence type="ECO:0000313" key="2">
    <source>
        <dbReference type="Proteomes" id="UP000050792"/>
    </source>
</evidence>
<evidence type="ECO:0000256" key="1">
    <source>
        <dbReference type="SAM" id="MobiDB-lite"/>
    </source>
</evidence>
<dbReference type="Proteomes" id="UP000050792">
    <property type="component" value="Unassembled WGS sequence"/>
</dbReference>
<dbReference type="WBParaSite" id="SRDH1_13030.1">
    <property type="protein sequence ID" value="SRDH1_13030.1"/>
    <property type="gene ID" value="SRDH1_13030"/>
</dbReference>
<reference evidence="3" key="2">
    <citation type="submission" date="2023-11" db="UniProtKB">
        <authorList>
            <consortium name="WormBaseParasite"/>
        </authorList>
    </citation>
    <scope>IDENTIFICATION</scope>
</reference>
<reference evidence="2" key="1">
    <citation type="submission" date="2022-06" db="EMBL/GenBank/DDBJ databases">
        <authorList>
            <person name="Berger JAMES D."/>
            <person name="Berger JAMES D."/>
        </authorList>
    </citation>
    <scope>NUCLEOTIDE SEQUENCE [LARGE SCALE GENOMIC DNA]</scope>
</reference>
<feature type="compositionally biased region" description="Low complexity" evidence="1">
    <location>
        <begin position="38"/>
        <end position="48"/>
    </location>
</feature>
<dbReference type="AlphaFoldDB" id="A0AA85EL45"/>
<sequence>MRHSLCRPCLSSFWSWANKHVAWWRWSFSTNDEQSLNSASSAGSKAGSVPNPISFGKTSNTEKSSHIEPPVGICIQYQARMSLQLQSSPSMSLTCNQSPVLPHGVGSEPKESDVPSVNGKTPKSLRLMPLAALDLLRSRLSNAHEVTPVTYVATDLINDFVFSQHIKKLLVNSGDSDLDLSHTLWDSSITIPYNQAEQIVLCASSSPKRRSG</sequence>
<proteinExistence type="predicted"/>
<keyword evidence="2" id="KW-1185">Reference proteome</keyword>
<evidence type="ECO:0000313" key="3">
    <source>
        <dbReference type="WBParaSite" id="SRDH1_13030.1"/>
    </source>
</evidence>
<feature type="region of interest" description="Disordered" evidence="1">
    <location>
        <begin position="98"/>
        <end position="121"/>
    </location>
</feature>